<dbReference type="Proteomes" id="UP000236736">
    <property type="component" value="Unassembled WGS sequence"/>
</dbReference>
<dbReference type="EMBL" id="FNVR01000004">
    <property type="protein sequence ID" value="SEF74171.1"/>
    <property type="molecule type" value="Genomic_DNA"/>
</dbReference>
<accession>A0A1H5UIG4</accession>
<sequence length="158" mass="18585">MEKMKKLWFFLLIWALFAGCKEEESPEIDAFIFGKWNLFCEDNCMQIYKLDKGKLYVDDMNSFRDSPIITYKSTPLSEDFALLAQNLRDAFPESYLLPRGLEFIACPNCAEEGGYYLAFENREGVLWWQIGTIPEIWPEEIKPFMLQLVETIDQLPDR</sequence>
<gene>
    <name evidence="1" type="ORF">SAMN03080598_01259</name>
</gene>
<proteinExistence type="predicted"/>
<protein>
    <submittedName>
        <fullName evidence="1">Uncharacterized protein</fullName>
    </submittedName>
</protein>
<organism evidence="1 2">
    <name type="scientific">Algoriphagus boritolerans DSM 17298 = JCM 18970</name>
    <dbReference type="NCBI Taxonomy" id="1120964"/>
    <lineage>
        <taxon>Bacteria</taxon>
        <taxon>Pseudomonadati</taxon>
        <taxon>Bacteroidota</taxon>
        <taxon>Cytophagia</taxon>
        <taxon>Cytophagales</taxon>
        <taxon>Cyclobacteriaceae</taxon>
        <taxon>Algoriphagus</taxon>
    </lineage>
</organism>
<name>A0A1H5UIG4_9BACT</name>
<dbReference type="PROSITE" id="PS51257">
    <property type="entry name" value="PROKAR_LIPOPROTEIN"/>
    <property type="match status" value="1"/>
</dbReference>
<keyword evidence="2" id="KW-1185">Reference proteome</keyword>
<evidence type="ECO:0000313" key="1">
    <source>
        <dbReference type="EMBL" id="SEF74171.1"/>
    </source>
</evidence>
<reference evidence="2" key="1">
    <citation type="submission" date="2016-10" db="EMBL/GenBank/DDBJ databases">
        <authorList>
            <person name="Varghese N."/>
            <person name="Submissions S."/>
        </authorList>
    </citation>
    <scope>NUCLEOTIDE SEQUENCE [LARGE SCALE GENOMIC DNA]</scope>
    <source>
        <strain evidence="2">DSM 17298</strain>
    </source>
</reference>
<evidence type="ECO:0000313" key="2">
    <source>
        <dbReference type="Proteomes" id="UP000236736"/>
    </source>
</evidence>
<dbReference type="AlphaFoldDB" id="A0A1H5UIG4"/>